<protein>
    <submittedName>
        <fullName evidence="1">Uncharacterized protein</fullName>
    </submittedName>
</protein>
<accession>A0A537KZM3</accession>
<dbReference type="Proteomes" id="UP000318661">
    <property type="component" value="Unassembled WGS sequence"/>
</dbReference>
<proteinExistence type="predicted"/>
<gene>
    <name evidence="1" type="ORF">E6G99_12760</name>
</gene>
<dbReference type="EMBL" id="VBAJ01000328">
    <property type="protein sequence ID" value="TMJ01212.1"/>
    <property type="molecule type" value="Genomic_DNA"/>
</dbReference>
<evidence type="ECO:0000313" key="1">
    <source>
        <dbReference type="EMBL" id="TMJ01212.1"/>
    </source>
</evidence>
<name>A0A537KZM3_9BACT</name>
<comment type="caution">
    <text evidence="1">The sequence shown here is derived from an EMBL/GenBank/DDBJ whole genome shotgun (WGS) entry which is preliminary data.</text>
</comment>
<sequence>MVRGKVGAMLDTALANNLDRIRMPRVHLSDVARHATRGAAILIVFVCAILQNDSLPAVLQQLGTPFPVQISSKTSVAAIGIHEDGRLTIYFAPRLASSTDSDMLAFLYLHELGHARLGHMRPEDPRRLRFSIPGMYKGLAWQMEYDADAWAATHAISYGYDPVRGISAVFAIFGDGGGFTHPPDAVRISRVKQLVRGLR</sequence>
<reference evidence="1 2" key="1">
    <citation type="journal article" date="2019" name="Nat. Microbiol.">
        <title>Mediterranean grassland soil C-N compound turnover is dependent on rainfall and depth, and is mediated by genomically divergent microorganisms.</title>
        <authorList>
            <person name="Diamond S."/>
            <person name="Andeer P.F."/>
            <person name="Li Z."/>
            <person name="Crits-Christoph A."/>
            <person name="Burstein D."/>
            <person name="Anantharaman K."/>
            <person name="Lane K.R."/>
            <person name="Thomas B.C."/>
            <person name="Pan C."/>
            <person name="Northen T.R."/>
            <person name="Banfield J.F."/>
        </authorList>
    </citation>
    <scope>NUCLEOTIDE SEQUENCE [LARGE SCALE GENOMIC DNA]</scope>
    <source>
        <strain evidence="1">NP_2</strain>
    </source>
</reference>
<organism evidence="1 2">
    <name type="scientific">Candidatus Segetimicrobium genomatis</name>
    <dbReference type="NCBI Taxonomy" id="2569760"/>
    <lineage>
        <taxon>Bacteria</taxon>
        <taxon>Bacillati</taxon>
        <taxon>Candidatus Sysuimicrobiota</taxon>
        <taxon>Candidatus Sysuimicrobiia</taxon>
        <taxon>Candidatus Sysuimicrobiales</taxon>
        <taxon>Candidatus Segetimicrobiaceae</taxon>
        <taxon>Candidatus Segetimicrobium</taxon>
    </lineage>
</organism>
<dbReference type="AlphaFoldDB" id="A0A537KZM3"/>
<evidence type="ECO:0000313" key="2">
    <source>
        <dbReference type="Proteomes" id="UP000318661"/>
    </source>
</evidence>